<comment type="caution">
    <text evidence="4">The sequence shown here is derived from an EMBL/GenBank/DDBJ whole genome shotgun (WGS) entry which is preliminary data.</text>
</comment>
<evidence type="ECO:0000256" key="1">
    <source>
        <dbReference type="ARBA" id="ARBA00022908"/>
    </source>
</evidence>
<evidence type="ECO:0000256" key="2">
    <source>
        <dbReference type="ARBA" id="ARBA00023172"/>
    </source>
</evidence>
<dbReference type="Proteomes" id="UP001143509">
    <property type="component" value="Unassembled WGS sequence"/>
</dbReference>
<dbReference type="InterPro" id="IPR050090">
    <property type="entry name" value="Tyrosine_recombinase_XerCD"/>
</dbReference>
<name>A0ABQ5TDC3_9CAUL</name>
<dbReference type="InterPro" id="IPR011010">
    <property type="entry name" value="DNA_brk_join_enz"/>
</dbReference>
<keyword evidence="5" id="KW-1185">Reference proteome</keyword>
<proteinExistence type="predicted"/>
<evidence type="ECO:0000313" key="5">
    <source>
        <dbReference type="Proteomes" id="UP001143509"/>
    </source>
</evidence>
<evidence type="ECO:0000259" key="3">
    <source>
        <dbReference type="PROSITE" id="PS51898"/>
    </source>
</evidence>
<dbReference type="InterPro" id="IPR013762">
    <property type="entry name" value="Integrase-like_cat_sf"/>
</dbReference>
<dbReference type="InterPro" id="IPR002104">
    <property type="entry name" value="Integrase_catalytic"/>
</dbReference>
<dbReference type="SUPFAM" id="SSF56349">
    <property type="entry name" value="DNA breaking-rejoining enzymes"/>
    <property type="match status" value="1"/>
</dbReference>
<dbReference type="Gene3D" id="1.10.443.10">
    <property type="entry name" value="Intergrase catalytic core"/>
    <property type="match status" value="1"/>
</dbReference>
<protein>
    <recommendedName>
        <fullName evidence="3">Tyr recombinase domain-containing protein</fullName>
    </recommendedName>
</protein>
<organism evidence="4 5">
    <name type="scientific">Brevundimonas intermedia</name>
    <dbReference type="NCBI Taxonomy" id="74315"/>
    <lineage>
        <taxon>Bacteria</taxon>
        <taxon>Pseudomonadati</taxon>
        <taxon>Pseudomonadota</taxon>
        <taxon>Alphaproteobacteria</taxon>
        <taxon>Caulobacterales</taxon>
        <taxon>Caulobacteraceae</taxon>
        <taxon>Brevundimonas</taxon>
    </lineage>
</organism>
<dbReference type="PROSITE" id="PS51898">
    <property type="entry name" value="TYR_RECOMBINASE"/>
    <property type="match status" value="1"/>
</dbReference>
<dbReference type="EMBL" id="BSFD01000006">
    <property type="protein sequence ID" value="GLK49303.1"/>
    <property type="molecule type" value="Genomic_DNA"/>
</dbReference>
<keyword evidence="2" id="KW-0233">DNA recombination</keyword>
<feature type="domain" description="Tyr recombinase" evidence="3">
    <location>
        <begin position="17"/>
        <end position="207"/>
    </location>
</feature>
<reference evidence="4" key="2">
    <citation type="submission" date="2023-01" db="EMBL/GenBank/DDBJ databases">
        <authorList>
            <person name="Sun Q."/>
            <person name="Evtushenko L."/>
        </authorList>
    </citation>
    <scope>NUCLEOTIDE SEQUENCE</scope>
    <source>
        <strain evidence="4">VKM B-1499</strain>
    </source>
</reference>
<dbReference type="PANTHER" id="PTHR30349:SF64">
    <property type="entry name" value="PROPHAGE INTEGRASE INTD-RELATED"/>
    <property type="match status" value="1"/>
</dbReference>
<dbReference type="Pfam" id="PF00589">
    <property type="entry name" value="Phage_integrase"/>
    <property type="match status" value="1"/>
</dbReference>
<accession>A0ABQ5TDC3</accession>
<dbReference type="RefSeq" id="WP_271165488.1">
    <property type="nucleotide sequence ID" value="NZ_BSFD01000006.1"/>
</dbReference>
<sequence length="226" mass="25145">MLSWAVQNGQIDMNYIKGFTRLYRSDRADVIWQAADIETFMANAPLEMQRALILALHTGLRQGDILKLCWTNYDGESLTLSIGKNGRGGLKARPVAIPCTQSLRTMLDGMERTQAVILTTTTGRPFTKRHFGSQWRQAMKAAGMESSPLHFHDLRGTAITMLAEAGCSIPQIVSITQHSLATATRILEVYMSRTRHLANQAIAQFENASATHFCKPAANRHAETRE</sequence>
<dbReference type="PANTHER" id="PTHR30349">
    <property type="entry name" value="PHAGE INTEGRASE-RELATED"/>
    <property type="match status" value="1"/>
</dbReference>
<reference evidence="4" key="1">
    <citation type="journal article" date="2014" name="Int. J. Syst. Evol. Microbiol.">
        <title>Complete genome of a new Firmicutes species belonging to the dominant human colonic microbiota ('Ruminococcus bicirculans') reveals two chromosomes and a selective capacity to utilize plant glucans.</title>
        <authorList>
            <consortium name="NISC Comparative Sequencing Program"/>
            <person name="Wegmann U."/>
            <person name="Louis P."/>
            <person name="Goesmann A."/>
            <person name="Henrissat B."/>
            <person name="Duncan S.H."/>
            <person name="Flint H.J."/>
        </authorList>
    </citation>
    <scope>NUCLEOTIDE SEQUENCE</scope>
    <source>
        <strain evidence="4">VKM B-1499</strain>
    </source>
</reference>
<gene>
    <name evidence="4" type="ORF">GCM10017620_22760</name>
</gene>
<evidence type="ECO:0000313" key="4">
    <source>
        <dbReference type="EMBL" id="GLK49303.1"/>
    </source>
</evidence>
<keyword evidence="1" id="KW-0229">DNA integration</keyword>